<proteinExistence type="predicted"/>
<accession>A0A1W1XS77</accession>
<dbReference type="OrthoDB" id="9553313at2"/>
<protein>
    <recommendedName>
        <fullName evidence="4">Glycoside hydrolase family 42 N-terminal domain-containing protein</fullName>
    </recommendedName>
</protein>
<evidence type="ECO:0000313" key="3">
    <source>
        <dbReference type="Proteomes" id="UP000192783"/>
    </source>
</evidence>
<dbReference type="EMBL" id="FWXF01000018">
    <property type="protein sequence ID" value="SMC26702.1"/>
    <property type="molecule type" value="Genomic_DNA"/>
</dbReference>
<evidence type="ECO:0000256" key="1">
    <source>
        <dbReference type="SAM" id="MobiDB-lite"/>
    </source>
</evidence>
<reference evidence="2" key="1">
    <citation type="submission" date="2017-04" db="EMBL/GenBank/DDBJ databases">
        <authorList>
            <person name="Afonso C.L."/>
            <person name="Miller P.J."/>
            <person name="Scott M.A."/>
            <person name="Spackman E."/>
            <person name="Goraichik I."/>
            <person name="Dimitrov K.M."/>
            <person name="Suarez D.L."/>
            <person name="Swayne D.E."/>
        </authorList>
    </citation>
    <scope>NUCLEOTIDE SEQUENCE [LARGE SCALE GENOMIC DNA]</scope>
    <source>
        <strain evidence="2">DSM 13146</strain>
    </source>
</reference>
<dbReference type="RefSeq" id="WP_084058648.1">
    <property type="nucleotide sequence ID" value="NZ_FWXF01000018.1"/>
</dbReference>
<name>A0A1W1XS77_9BACT</name>
<keyword evidence="3" id="KW-1185">Reference proteome</keyword>
<organism evidence="2 3">
    <name type="scientific">Desulfacinum hydrothermale DSM 13146</name>
    <dbReference type="NCBI Taxonomy" id="1121390"/>
    <lineage>
        <taxon>Bacteria</taxon>
        <taxon>Pseudomonadati</taxon>
        <taxon>Thermodesulfobacteriota</taxon>
        <taxon>Syntrophobacteria</taxon>
        <taxon>Syntrophobacterales</taxon>
        <taxon>Syntrophobacteraceae</taxon>
        <taxon>Desulfacinum</taxon>
    </lineage>
</organism>
<evidence type="ECO:0000313" key="2">
    <source>
        <dbReference type="EMBL" id="SMC26702.1"/>
    </source>
</evidence>
<sequence>MAQRRWNAPLNEDRERFHAIRTCAALIAFLWIAHLTWAPSAAGEDILKPVAEEIRYEATLAEDAPVGRPLPLAATWNSGLLPDTFTPDYQLGLVEAGHYLLPTFQLPGHDKATKEYFEAAIKKAASLKLPFTLVSTQWERLLTDDDRFFKLPPEKNPNVVTPQGEILQKVSPFGPVEPWTEVGKIRVSDPLLSQIAQWYPDPPMVLFLSNNEHAKLRWNEAESSKRYLDAYGKGKSDEFKRKVVGDGWIERYRALIQGMRDNLPESWKKTKTLFEGYNAFGCDAFGRWGGWIDYSLYIPGRFEPWPLAWEGASPSYYLYDWDPSTDFTVWSPQVRAMNFVFMLEEARAMNPQLWFELSIWDGYEPDKDTDKRKYYESLGQTFSPERYGGYAQFGMWLLRPRVVREFRGWTQKVAQDTEPYFLSLLEAVDRVHKHSVLRRFWRQGELVANAAHAHPYQANIPDEYKSKNRWFLLDTNLDPKWPWSLDTEIPVFSLALVIGEKPNRQWLVYAFSPVKAREKVQVTLPDYKAVTLSASPKGDFFWVREKENDVQKLDVDQFPPAPPQNLQLQQSAP</sequence>
<gene>
    <name evidence="2" type="ORF">SAMN02746041_02720</name>
</gene>
<feature type="region of interest" description="Disordered" evidence="1">
    <location>
        <begin position="554"/>
        <end position="573"/>
    </location>
</feature>
<dbReference type="STRING" id="1121390.SAMN02746041_02720"/>
<dbReference type="Proteomes" id="UP000192783">
    <property type="component" value="Unassembled WGS sequence"/>
</dbReference>
<dbReference type="AlphaFoldDB" id="A0A1W1XS77"/>
<evidence type="ECO:0008006" key="4">
    <source>
        <dbReference type="Google" id="ProtNLM"/>
    </source>
</evidence>
<feature type="compositionally biased region" description="Low complexity" evidence="1">
    <location>
        <begin position="564"/>
        <end position="573"/>
    </location>
</feature>